<accession>A0A251RX54</accession>
<dbReference type="STRING" id="4232.A0A251RX54"/>
<reference evidence="5" key="1">
    <citation type="journal article" date="2017" name="Nature">
        <title>The sunflower genome provides insights into oil metabolism, flowering and Asterid evolution.</title>
        <authorList>
            <person name="Badouin H."/>
            <person name="Gouzy J."/>
            <person name="Grassa C.J."/>
            <person name="Murat F."/>
            <person name="Staton S.E."/>
            <person name="Cottret L."/>
            <person name="Lelandais-Briere C."/>
            <person name="Owens G.L."/>
            <person name="Carrere S."/>
            <person name="Mayjonade B."/>
            <person name="Legrand L."/>
            <person name="Gill N."/>
            <person name="Kane N.C."/>
            <person name="Bowers J.E."/>
            <person name="Hubner S."/>
            <person name="Bellec A."/>
            <person name="Berard A."/>
            <person name="Berges H."/>
            <person name="Blanchet N."/>
            <person name="Boniface M.C."/>
            <person name="Brunel D."/>
            <person name="Catrice O."/>
            <person name="Chaidir N."/>
            <person name="Claudel C."/>
            <person name="Donnadieu C."/>
            <person name="Faraut T."/>
            <person name="Fievet G."/>
            <person name="Helmstetter N."/>
            <person name="King M."/>
            <person name="Knapp S.J."/>
            <person name="Lai Z."/>
            <person name="Le Paslier M.C."/>
            <person name="Lippi Y."/>
            <person name="Lorenzon L."/>
            <person name="Mandel J.R."/>
            <person name="Marage G."/>
            <person name="Marchand G."/>
            <person name="Marquand E."/>
            <person name="Bret-Mestries E."/>
            <person name="Morien E."/>
            <person name="Nambeesan S."/>
            <person name="Nguyen T."/>
            <person name="Pegot-Espagnet P."/>
            <person name="Pouilly N."/>
            <person name="Raftis F."/>
            <person name="Sallet E."/>
            <person name="Schiex T."/>
            <person name="Thomas J."/>
            <person name="Vandecasteele C."/>
            <person name="Vares D."/>
            <person name="Vear F."/>
            <person name="Vautrin S."/>
            <person name="Crespi M."/>
            <person name="Mangin B."/>
            <person name="Burke J.M."/>
            <person name="Salse J."/>
            <person name="Munos S."/>
            <person name="Vincourt P."/>
            <person name="Rieseberg L.H."/>
            <person name="Langlade N.B."/>
        </authorList>
    </citation>
    <scope>NUCLEOTIDE SEQUENCE [LARGE SCALE GENOMIC DNA]</scope>
    <source>
        <strain evidence="5">cv. SF193</strain>
    </source>
</reference>
<dbReference type="GO" id="GO:0005743">
    <property type="term" value="C:mitochondrial inner membrane"/>
    <property type="evidence" value="ECO:0007669"/>
    <property type="project" value="UniProtKB-SubCell"/>
</dbReference>
<feature type="transmembrane region" description="Helical" evidence="3">
    <location>
        <begin position="44"/>
        <end position="61"/>
    </location>
</feature>
<dbReference type="GO" id="GO:0045273">
    <property type="term" value="C:respiratory chain complex II (succinate dehydrogenase)"/>
    <property type="evidence" value="ECO:0007669"/>
    <property type="project" value="InterPro"/>
</dbReference>
<evidence type="ECO:0000313" key="5">
    <source>
        <dbReference type="Proteomes" id="UP000215914"/>
    </source>
</evidence>
<dbReference type="OMA" id="MMSATIR"/>
<evidence type="ECO:0000256" key="3">
    <source>
        <dbReference type="SAM" id="Phobius"/>
    </source>
</evidence>
<dbReference type="SUPFAM" id="SSF81343">
    <property type="entry name" value="Fumarate reductase respiratory complex transmembrane subunits"/>
    <property type="match status" value="1"/>
</dbReference>
<dbReference type="PANTHER" id="PTHR36358">
    <property type="entry name" value="SUCCINATE DEHYDROGENASE SUBUNIT 4, MITOCHONDRIAL"/>
    <property type="match status" value="1"/>
</dbReference>
<dbReference type="Gene3D" id="1.20.1300.10">
    <property type="entry name" value="Fumarate reductase/succinate dehydrogenase, transmembrane subunit"/>
    <property type="match status" value="1"/>
</dbReference>
<evidence type="ECO:0000256" key="1">
    <source>
        <dbReference type="ARBA" id="ARBA00004434"/>
    </source>
</evidence>
<dbReference type="EMBL" id="CM007905">
    <property type="protein sequence ID" value="OTF91035.1"/>
    <property type="molecule type" value="Genomic_DNA"/>
</dbReference>
<comment type="subunit">
    <text evidence="2">Component of complex II composed of eight subunits in plants: four classical SDH subunits SDH1, SDH2, SDH3 and SDH4 (a flavoprotein (FP), an iron-sulfur protein (IP), and a cytochrome b composed of a large and a small subunit.), as well as four subunits unknown in mitochondria from bacteria and heterotrophic eukaryotes.</text>
</comment>
<dbReference type="PANTHER" id="PTHR36358:SF1">
    <property type="entry name" value="SUCCINATE DEHYDROGENASE SUBUNIT 4, MITOCHONDRIAL"/>
    <property type="match status" value="1"/>
</dbReference>
<dbReference type="InParanoid" id="A0A251RX54"/>
<sequence>MVAGGGPWWWQINDVAIFVCIIRSNKLLRFNKIHHSSDSISPTLNQSLLLLLLIAFTGRIVRMMSATIRRKALSLCSSAVANNGIVQSLERTQPALAGSASRGYLAGIPMFEGFGKKSKLVPEFHQGAPVYSKPLRDVVSSRKTDFPTHTWSRSFFTHSEPAKIEKIVNTSVKRTHTAPAYFTATGAVAGSVLSTPIVNAPQAAKLGMGSTVSPTFLPNLALFWHINNGIEEILADYVHHEMTRSLVLVMMRLFLIVAAKDVFVATN</sequence>
<dbReference type="Proteomes" id="UP000215914">
    <property type="component" value="Chromosome 16"/>
</dbReference>
<keyword evidence="3" id="KW-1133">Transmembrane helix</keyword>
<dbReference type="InterPro" id="IPR044963">
    <property type="entry name" value="SDH4"/>
</dbReference>
<proteinExistence type="predicted"/>
<keyword evidence="5" id="KW-1185">Reference proteome</keyword>
<evidence type="ECO:0000256" key="2">
    <source>
        <dbReference type="ARBA" id="ARBA00011313"/>
    </source>
</evidence>
<comment type="subcellular location">
    <subcellularLocation>
        <location evidence="1">Mitochondrion inner membrane</location>
        <topology evidence="1">Single-pass membrane protein</topology>
    </subcellularLocation>
</comment>
<keyword evidence="3" id="KW-0812">Transmembrane</keyword>
<dbReference type="AlphaFoldDB" id="A0A251RX54"/>
<name>A0A251RX54_HELAN</name>
<dbReference type="GO" id="GO:0006099">
    <property type="term" value="P:tricarboxylic acid cycle"/>
    <property type="evidence" value="ECO:0007669"/>
    <property type="project" value="InterPro"/>
</dbReference>
<keyword evidence="3" id="KW-0472">Membrane</keyword>
<dbReference type="InterPro" id="IPR034804">
    <property type="entry name" value="SQR/QFR_C/D"/>
</dbReference>
<evidence type="ECO:0000313" key="4">
    <source>
        <dbReference type="EMBL" id="OTF91035.1"/>
    </source>
</evidence>
<gene>
    <name evidence="4" type="ORF">HannXRQ_Chr16g0506281</name>
</gene>
<organism evidence="4 5">
    <name type="scientific">Helianthus annuus</name>
    <name type="common">Common sunflower</name>
    <dbReference type="NCBI Taxonomy" id="4232"/>
    <lineage>
        <taxon>Eukaryota</taxon>
        <taxon>Viridiplantae</taxon>
        <taxon>Streptophyta</taxon>
        <taxon>Embryophyta</taxon>
        <taxon>Tracheophyta</taxon>
        <taxon>Spermatophyta</taxon>
        <taxon>Magnoliopsida</taxon>
        <taxon>eudicotyledons</taxon>
        <taxon>Gunneridae</taxon>
        <taxon>Pentapetalae</taxon>
        <taxon>asterids</taxon>
        <taxon>campanulids</taxon>
        <taxon>Asterales</taxon>
        <taxon>Asteraceae</taxon>
        <taxon>Asteroideae</taxon>
        <taxon>Heliantheae alliance</taxon>
        <taxon>Heliantheae</taxon>
        <taxon>Helianthus</taxon>
    </lineage>
</organism>
<dbReference type="GO" id="GO:0006121">
    <property type="term" value="P:mitochondrial electron transport, succinate to ubiquinone"/>
    <property type="evidence" value="ECO:0007669"/>
    <property type="project" value="InterPro"/>
</dbReference>
<protein>
    <submittedName>
        <fullName evidence="4">Uncharacterized protein</fullName>
    </submittedName>
</protein>